<evidence type="ECO:0000259" key="10">
    <source>
        <dbReference type="PROSITE" id="PS50011"/>
    </source>
</evidence>
<dbReference type="GeneID" id="66115433"/>
<dbReference type="GO" id="GO:0004674">
    <property type="term" value="F:protein serine/threonine kinase activity"/>
    <property type="evidence" value="ECO:0007669"/>
    <property type="project" value="UniProtKB-KW"/>
</dbReference>
<keyword evidence="2" id="KW-0808">Transferase</keyword>
<dbReference type="Pfam" id="PF00069">
    <property type="entry name" value="Pkinase"/>
    <property type="match status" value="1"/>
</dbReference>
<evidence type="ECO:0000313" key="11">
    <source>
        <dbReference type="EMBL" id="KAG7195678.1"/>
    </source>
</evidence>
<dbReference type="PROSITE" id="PS00108">
    <property type="entry name" value="PROTEIN_KINASE_ST"/>
    <property type="match status" value="1"/>
</dbReference>
<dbReference type="SUPFAM" id="SSF56112">
    <property type="entry name" value="Protein kinase-like (PK-like)"/>
    <property type="match status" value="1"/>
</dbReference>
<feature type="binding site" evidence="7">
    <location>
        <begin position="297"/>
        <end position="298"/>
    </location>
    <ligand>
        <name>ATP</name>
        <dbReference type="ChEBI" id="CHEBI:30616"/>
    </ligand>
</feature>
<keyword evidence="1" id="KW-0723">Serine/threonine-protein kinase</keyword>
<evidence type="ECO:0000256" key="1">
    <source>
        <dbReference type="ARBA" id="ARBA00022527"/>
    </source>
</evidence>
<dbReference type="EMBL" id="JAHMUF010000002">
    <property type="protein sequence ID" value="KAG7195678.1"/>
    <property type="molecule type" value="Genomic_DNA"/>
</dbReference>
<dbReference type="InterPro" id="IPR030616">
    <property type="entry name" value="Aur-like"/>
</dbReference>
<feature type="region of interest" description="Disordered" evidence="9">
    <location>
        <begin position="496"/>
        <end position="518"/>
    </location>
</feature>
<feature type="region of interest" description="Disordered" evidence="9">
    <location>
        <begin position="34"/>
        <end position="69"/>
    </location>
</feature>
<evidence type="ECO:0000256" key="7">
    <source>
        <dbReference type="PIRSR" id="PIRSR630616-2"/>
    </source>
</evidence>
<evidence type="ECO:0000256" key="3">
    <source>
        <dbReference type="ARBA" id="ARBA00022741"/>
    </source>
</evidence>
<proteinExistence type="predicted"/>
<gene>
    <name evidence="11" type="ORF">KQ657_002059</name>
</gene>
<feature type="binding site" evidence="7">
    <location>
        <position position="347"/>
    </location>
    <ligand>
        <name>ATP</name>
        <dbReference type="ChEBI" id="CHEBI:30616"/>
    </ligand>
</feature>
<dbReference type="InterPro" id="IPR008271">
    <property type="entry name" value="Ser/Thr_kinase_AS"/>
</dbReference>
<dbReference type="InterPro" id="IPR000719">
    <property type="entry name" value="Prot_kinase_dom"/>
</dbReference>
<dbReference type="FunFam" id="3.30.200.20:FF:000003">
    <property type="entry name" value="Non-specific serine/threonine protein kinase"/>
    <property type="match status" value="1"/>
</dbReference>
<dbReference type="Gene3D" id="1.10.510.10">
    <property type="entry name" value="Transferase(Phosphotransferase) domain 1"/>
    <property type="match status" value="1"/>
</dbReference>
<accession>A0A9P8AKB7</accession>
<evidence type="ECO:0000256" key="8">
    <source>
        <dbReference type="PIRSR" id="PIRSR630616-3"/>
    </source>
</evidence>
<keyword evidence="3 7" id="KW-0547">Nucleotide-binding</keyword>
<feature type="binding site" evidence="7">
    <location>
        <position position="199"/>
    </location>
    <ligand>
        <name>ATP</name>
        <dbReference type="ChEBI" id="CHEBI:30616"/>
    </ligand>
</feature>
<evidence type="ECO:0000256" key="4">
    <source>
        <dbReference type="ARBA" id="ARBA00022777"/>
    </source>
</evidence>
<protein>
    <recommendedName>
        <fullName evidence="10">Protein kinase domain-containing protein</fullName>
    </recommendedName>
</protein>
<reference evidence="11" key="1">
    <citation type="submission" date="2021-03" db="EMBL/GenBank/DDBJ databases">
        <authorList>
            <person name="Palmer J.M."/>
        </authorList>
    </citation>
    <scope>NUCLEOTIDE SEQUENCE</scope>
    <source>
        <strain evidence="11">ARV_011</strain>
    </source>
</reference>
<keyword evidence="12" id="KW-1185">Reference proteome</keyword>
<name>A0A9P8AKB7_9ASCO</name>
<evidence type="ECO:0000256" key="9">
    <source>
        <dbReference type="SAM" id="MobiDB-lite"/>
    </source>
</evidence>
<evidence type="ECO:0000256" key="6">
    <source>
        <dbReference type="PIRSR" id="PIRSR630616-1"/>
    </source>
</evidence>
<dbReference type="PROSITE" id="PS50011">
    <property type="entry name" value="PROTEIN_KINASE_DOM"/>
    <property type="match status" value="1"/>
</dbReference>
<evidence type="ECO:0000256" key="5">
    <source>
        <dbReference type="ARBA" id="ARBA00022840"/>
    </source>
</evidence>
<dbReference type="PANTHER" id="PTHR24350">
    <property type="entry name" value="SERINE/THREONINE-PROTEIN KINASE IAL-RELATED"/>
    <property type="match status" value="1"/>
</dbReference>
<evidence type="ECO:0000313" key="12">
    <source>
        <dbReference type="Proteomes" id="UP000790833"/>
    </source>
</evidence>
<feature type="domain" description="Protein kinase" evidence="10">
    <location>
        <begin position="170"/>
        <end position="460"/>
    </location>
</feature>
<dbReference type="CDD" id="cd14096">
    <property type="entry name" value="STKc_RCK1-like"/>
    <property type="match status" value="1"/>
</dbReference>
<dbReference type="InterPro" id="IPR011009">
    <property type="entry name" value="Kinase-like_dom_sf"/>
</dbReference>
<dbReference type="AlphaFoldDB" id="A0A9P8AKB7"/>
<sequence length="659" mass="75611">MFENFKAFIRHGKQANVRKQRLPYDDYHQDDHQAYMSPRVGSGEALTPQPTNSATGSDPSVPLHHDDITGCSSFDADPVSTIKVSQTLVPQSNAEQLEQYQNQITNHDYQYHSTVNDNNKINNNNNNTYNNHHNHNGKHDYEILAHKIVEEERMMREKRQSHKYPNLDAYEVLEKMGEGAFSIVYKARHIDTDKFVAIKILRKFQMDLAQKQSVLKEVTIMRQLNHPNIVRFIEFIDLDKYYYIVQELAVGGEVFTAIVNYTYFSEDVARHVITQVAHAIRYLHEEVGVVHRDIKPENLLFYPIPFQPSPNPYSKLRRSDDPNSKKDEGIFIPGVGGATIGVVKLADFGLSKQIWEHNTKTPCGTVGYTAPEIVRDQRYSCEVDMWAIGCVLYTFLCGFPPFYDERIEMLTEKVAKGEYTFLKPWWDEISPEAKYCVSRLLTVDPNQRYGIDEFLNDPWMQKCSLVPTMPQEIQTGRSRTQVEAQKQVHVEAQGQGQVHSLGHSHAHRHGERHRKDKDSDIDLAPEEMLPVKEPQQPTEHPVQSQNSKFKNYMESGMYSPAAVALRDMFDISAAVHRMGEEKKLARNNNLVNDIVEEDEEMEEDVDLSGTVEHLHPRRCEPEVTKSGMFDLSLNGASILERRRQNKINVSPMTITVPGS</sequence>
<dbReference type="GO" id="GO:0005524">
    <property type="term" value="F:ATP binding"/>
    <property type="evidence" value="ECO:0007669"/>
    <property type="project" value="UniProtKB-KW"/>
</dbReference>
<dbReference type="OrthoDB" id="1738954at2759"/>
<keyword evidence="5 7" id="KW-0067">ATP-binding</keyword>
<dbReference type="SMART" id="SM00220">
    <property type="entry name" value="S_TKc"/>
    <property type="match status" value="1"/>
</dbReference>
<dbReference type="Proteomes" id="UP000790833">
    <property type="component" value="Unassembled WGS sequence"/>
</dbReference>
<feature type="cross-link" description="Glycyl lysine isopeptide (Lys-Gly) (interchain with G-Cter in SUMO2)" evidence="8">
    <location>
        <position position="295"/>
    </location>
</feature>
<feature type="compositionally biased region" description="Basic residues" evidence="9">
    <location>
        <begin position="502"/>
        <end position="515"/>
    </location>
</feature>
<dbReference type="RefSeq" id="XP_043051223.1">
    <property type="nucleotide sequence ID" value="XM_043192835.1"/>
</dbReference>
<comment type="caution">
    <text evidence="11">The sequence shown here is derived from an EMBL/GenBank/DDBJ whole genome shotgun (WGS) entry which is preliminary data.</text>
</comment>
<keyword evidence="4" id="KW-0418">Kinase</keyword>
<feature type="compositionally biased region" description="Polar residues" evidence="9">
    <location>
        <begin position="48"/>
        <end position="58"/>
    </location>
</feature>
<feature type="binding site" evidence="7">
    <location>
        <begin position="247"/>
        <end position="249"/>
    </location>
    <ligand>
        <name>ATP</name>
        <dbReference type="ChEBI" id="CHEBI:30616"/>
    </ligand>
</feature>
<organism evidence="11 12">
    <name type="scientific">Scheffersomyces spartinae</name>
    <dbReference type="NCBI Taxonomy" id="45513"/>
    <lineage>
        <taxon>Eukaryota</taxon>
        <taxon>Fungi</taxon>
        <taxon>Dikarya</taxon>
        <taxon>Ascomycota</taxon>
        <taxon>Saccharomycotina</taxon>
        <taxon>Pichiomycetes</taxon>
        <taxon>Debaryomycetaceae</taxon>
        <taxon>Scheffersomyces</taxon>
    </lineage>
</organism>
<evidence type="ECO:0000256" key="2">
    <source>
        <dbReference type="ARBA" id="ARBA00022679"/>
    </source>
</evidence>
<feature type="active site" description="Proton acceptor" evidence="6">
    <location>
        <position position="293"/>
    </location>
</feature>